<dbReference type="AlphaFoldDB" id="A0A9Q3VQN3"/>
<gene>
    <name evidence="2" type="ORF">LJ657_17215</name>
</gene>
<evidence type="ECO:0000313" key="3">
    <source>
        <dbReference type="Proteomes" id="UP001108029"/>
    </source>
</evidence>
<feature type="region of interest" description="Disordered" evidence="1">
    <location>
        <begin position="150"/>
        <end position="185"/>
    </location>
</feature>
<organism evidence="2 3">
    <name type="scientific">Streptomyces guryensis</name>
    <dbReference type="NCBI Taxonomy" id="2886947"/>
    <lineage>
        <taxon>Bacteria</taxon>
        <taxon>Bacillati</taxon>
        <taxon>Actinomycetota</taxon>
        <taxon>Actinomycetes</taxon>
        <taxon>Kitasatosporales</taxon>
        <taxon>Streptomycetaceae</taxon>
        <taxon>Streptomyces</taxon>
    </lineage>
</organism>
<evidence type="ECO:0000313" key="2">
    <source>
        <dbReference type="EMBL" id="MCD9875376.1"/>
    </source>
</evidence>
<dbReference type="RefSeq" id="WP_232649485.1">
    <property type="nucleotide sequence ID" value="NZ_JAJSBI010000007.1"/>
</dbReference>
<reference evidence="2" key="1">
    <citation type="submission" date="2021-12" db="EMBL/GenBank/DDBJ databases">
        <authorList>
            <person name="Lee J.-H."/>
            <person name="Kim S.-B."/>
        </authorList>
    </citation>
    <scope>NUCLEOTIDE SEQUENCE</scope>
    <source>
        <strain evidence="2">NR30</strain>
    </source>
</reference>
<protein>
    <submittedName>
        <fullName evidence="2">Uncharacterized protein</fullName>
    </submittedName>
</protein>
<evidence type="ECO:0000256" key="1">
    <source>
        <dbReference type="SAM" id="MobiDB-lite"/>
    </source>
</evidence>
<name>A0A9Q3VQN3_9ACTN</name>
<feature type="region of interest" description="Disordered" evidence="1">
    <location>
        <begin position="89"/>
        <end position="108"/>
    </location>
</feature>
<accession>A0A9Q3VQN3</accession>
<sequence>MSRKEVKNKMRMGSRSPLISVAAVIAATVVIPGCSDSRPTQLAQPTHKIVKHTFYGVNPEYPDQREILSWASQEDNGPIDGTYTLQEKANDSAPWTTSSDPKPFQGTQHGTEISLTGEQLGGDVHGTIQQNGHRLHLDSDLGIETYDLYDSPSATPSPPTSQPPTFTSAKWSSGPGISVTGKTSPDWGNRKYLGGLNEGWFLVYSRAAVSAGRVRASSSDCTMPVQGHSDYCIGADSVTGVDLGGGEPLDEGIYQATEVTLFDQDNRQIDTSGKVPAGQKFRALLQSRMLDPKNRPGDIAAVWLDSTKRFGVSGFKEFPVDAFLPVTS</sequence>
<keyword evidence="3" id="KW-1185">Reference proteome</keyword>
<comment type="caution">
    <text evidence="2">The sequence shown here is derived from an EMBL/GenBank/DDBJ whole genome shotgun (WGS) entry which is preliminary data.</text>
</comment>
<dbReference type="EMBL" id="JAJSBI010000007">
    <property type="protein sequence ID" value="MCD9875376.1"/>
    <property type="molecule type" value="Genomic_DNA"/>
</dbReference>
<dbReference type="Proteomes" id="UP001108029">
    <property type="component" value="Unassembled WGS sequence"/>
</dbReference>
<proteinExistence type="predicted"/>